<accession>A0A2H4PBI1</accession>
<dbReference type="RefSeq" id="YP_009795970.1">
    <property type="nucleotide sequence ID" value="NC_047897.1"/>
</dbReference>
<organism evidence="2 3">
    <name type="scientific">Lactobacillus phage Lenus</name>
    <dbReference type="NCBI Taxonomy" id="2053682"/>
    <lineage>
        <taxon>Viruses</taxon>
        <taxon>Duplodnaviria</taxon>
        <taxon>Heunggongvirae</taxon>
        <taxon>Uroviricota</taxon>
        <taxon>Caudoviricetes</taxon>
        <taxon>Tybeckvirinae</taxon>
        <taxon>Lenusvirus</taxon>
        <taxon>Lenusvirus lenus</taxon>
    </lineage>
</organism>
<dbReference type="Proteomes" id="UP000241560">
    <property type="component" value="Segment"/>
</dbReference>
<dbReference type="EMBL" id="MG252693">
    <property type="protein sequence ID" value="ATW59540.1"/>
    <property type="molecule type" value="Genomic_DNA"/>
</dbReference>
<protein>
    <submittedName>
        <fullName evidence="2">Uncharacterized protein</fullName>
    </submittedName>
</protein>
<sequence>MFNQGAFHFFAMVIISLIVMAILAVFIMVCAVFPHVLAIVSVTLGSICYACGKLFK</sequence>
<proteinExistence type="predicted"/>
<keyword evidence="1" id="KW-0472">Membrane</keyword>
<evidence type="ECO:0000256" key="1">
    <source>
        <dbReference type="SAM" id="Phobius"/>
    </source>
</evidence>
<keyword evidence="1" id="KW-0812">Transmembrane</keyword>
<evidence type="ECO:0000313" key="2">
    <source>
        <dbReference type="EMBL" id="ATW59540.1"/>
    </source>
</evidence>
<feature type="transmembrane region" description="Helical" evidence="1">
    <location>
        <begin position="7"/>
        <end position="29"/>
    </location>
</feature>
<feature type="transmembrane region" description="Helical" evidence="1">
    <location>
        <begin position="35"/>
        <end position="55"/>
    </location>
</feature>
<dbReference type="GeneID" id="54986341"/>
<keyword evidence="1" id="KW-1133">Transmembrane helix</keyword>
<dbReference type="KEGG" id="vg:54986341"/>
<name>A0A2H4PBI1_9CAUD</name>
<evidence type="ECO:0000313" key="3">
    <source>
        <dbReference type="Proteomes" id="UP000241560"/>
    </source>
</evidence>
<keyword evidence="3" id="KW-1185">Reference proteome</keyword>
<reference evidence="2 3" key="1">
    <citation type="submission" date="2017-10" db="EMBL/GenBank/DDBJ databases">
        <title>Isolation and characterisation of Lactobacillus bacteriophages that infect wine-derived L. plantarum strains.</title>
        <authorList>
            <person name="Kyrkou I."/>
            <person name="Hestbjerg Hansen L."/>
        </authorList>
    </citation>
    <scope>NUCLEOTIDE SEQUENCE [LARGE SCALE GENOMIC DNA]</scope>
</reference>